<dbReference type="EMBL" id="PZQS01000011">
    <property type="protein sequence ID" value="PVD22325.1"/>
    <property type="molecule type" value="Genomic_DNA"/>
</dbReference>
<dbReference type="AlphaFoldDB" id="A0A2T7NMC8"/>
<evidence type="ECO:0000313" key="2">
    <source>
        <dbReference type="Proteomes" id="UP000245119"/>
    </source>
</evidence>
<dbReference type="Proteomes" id="UP000245119">
    <property type="component" value="Linkage Group LG11"/>
</dbReference>
<comment type="caution">
    <text evidence="1">The sequence shown here is derived from an EMBL/GenBank/DDBJ whole genome shotgun (WGS) entry which is preliminary data.</text>
</comment>
<keyword evidence="2" id="KW-1185">Reference proteome</keyword>
<evidence type="ECO:0000313" key="1">
    <source>
        <dbReference type="EMBL" id="PVD22325.1"/>
    </source>
</evidence>
<proteinExistence type="predicted"/>
<sequence>MLVVLVATHVIDAQILGNTDPTGGVPPAVPNQMPPMQNFAQMMLYRKMFDSWWPAMLLNQPGGGNNMFPLWAMWNMF</sequence>
<organism evidence="1 2">
    <name type="scientific">Pomacea canaliculata</name>
    <name type="common">Golden apple snail</name>
    <dbReference type="NCBI Taxonomy" id="400727"/>
    <lineage>
        <taxon>Eukaryota</taxon>
        <taxon>Metazoa</taxon>
        <taxon>Spiralia</taxon>
        <taxon>Lophotrochozoa</taxon>
        <taxon>Mollusca</taxon>
        <taxon>Gastropoda</taxon>
        <taxon>Caenogastropoda</taxon>
        <taxon>Architaenioglossa</taxon>
        <taxon>Ampullarioidea</taxon>
        <taxon>Ampullariidae</taxon>
        <taxon>Pomacea</taxon>
    </lineage>
</organism>
<name>A0A2T7NMC8_POMCA</name>
<gene>
    <name evidence="1" type="ORF">C0Q70_18135</name>
</gene>
<protein>
    <submittedName>
        <fullName evidence="1">Uncharacterized protein</fullName>
    </submittedName>
</protein>
<accession>A0A2T7NMC8</accession>
<reference evidence="1 2" key="1">
    <citation type="submission" date="2018-04" db="EMBL/GenBank/DDBJ databases">
        <title>The genome of golden apple snail Pomacea canaliculata provides insight into stress tolerance and invasive adaptation.</title>
        <authorList>
            <person name="Liu C."/>
            <person name="Liu B."/>
            <person name="Ren Y."/>
            <person name="Zhang Y."/>
            <person name="Wang H."/>
            <person name="Li S."/>
            <person name="Jiang F."/>
            <person name="Yin L."/>
            <person name="Zhang G."/>
            <person name="Qian W."/>
            <person name="Fan W."/>
        </authorList>
    </citation>
    <scope>NUCLEOTIDE SEQUENCE [LARGE SCALE GENOMIC DNA]</scope>
    <source>
        <strain evidence="1">SZHN2017</strain>
        <tissue evidence="1">Muscle</tissue>
    </source>
</reference>